<dbReference type="EMBL" id="CVRI01000015">
    <property type="protein sequence ID" value="CRK89938.1"/>
    <property type="molecule type" value="Genomic_DNA"/>
</dbReference>
<proteinExistence type="predicted"/>
<accession>A0A1J1HQX2</accession>
<evidence type="ECO:0000313" key="2">
    <source>
        <dbReference type="Proteomes" id="UP000183832"/>
    </source>
</evidence>
<organism evidence="1 2">
    <name type="scientific">Clunio marinus</name>
    <dbReference type="NCBI Taxonomy" id="568069"/>
    <lineage>
        <taxon>Eukaryota</taxon>
        <taxon>Metazoa</taxon>
        <taxon>Ecdysozoa</taxon>
        <taxon>Arthropoda</taxon>
        <taxon>Hexapoda</taxon>
        <taxon>Insecta</taxon>
        <taxon>Pterygota</taxon>
        <taxon>Neoptera</taxon>
        <taxon>Endopterygota</taxon>
        <taxon>Diptera</taxon>
        <taxon>Nematocera</taxon>
        <taxon>Chironomoidea</taxon>
        <taxon>Chironomidae</taxon>
        <taxon>Clunio</taxon>
    </lineage>
</organism>
<protein>
    <submittedName>
        <fullName evidence="1">CLUMA_CG003667, isoform A</fullName>
    </submittedName>
</protein>
<sequence length="82" mass="9246">MSCGCDVQFLILMILNFDRESPKHLPRTTSKNIAYVCNEFRASLTSKSRSYPNLAGSSKAFYFNFNITGRPEKPCATVSFII</sequence>
<keyword evidence="2" id="KW-1185">Reference proteome</keyword>
<reference evidence="1 2" key="1">
    <citation type="submission" date="2015-04" db="EMBL/GenBank/DDBJ databases">
        <authorList>
            <person name="Syromyatnikov M.Y."/>
            <person name="Popov V.N."/>
        </authorList>
    </citation>
    <scope>NUCLEOTIDE SEQUENCE [LARGE SCALE GENOMIC DNA]</scope>
</reference>
<evidence type="ECO:0000313" key="1">
    <source>
        <dbReference type="EMBL" id="CRK89938.1"/>
    </source>
</evidence>
<dbReference type="AlphaFoldDB" id="A0A1J1HQX2"/>
<gene>
    <name evidence="1" type="ORF">CLUMA_CG003667</name>
</gene>
<dbReference type="Proteomes" id="UP000183832">
    <property type="component" value="Unassembled WGS sequence"/>
</dbReference>
<name>A0A1J1HQX2_9DIPT</name>